<gene>
    <name evidence="2" type="ORF">CAOG_007618</name>
</gene>
<organism evidence="2 3">
    <name type="scientific">Capsaspora owczarzaki (strain ATCC 30864)</name>
    <dbReference type="NCBI Taxonomy" id="595528"/>
    <lineage>
        <taxon>Eukaryota</taxon>
        <taxon>Filasterea</taxon>
        <taxon>Capsaspora</taxon>
    </lineage>
</organism>
<dbReference type="RefSeq" id="XP_004343492.1">
    <property type="nucleotide sequence ID" value="XM_004343442.2"/>
</dbReference>
<evidence type="ECO:0000313" key="3">
    <source>
        <dbReference type="Proteomes" id="UP000008743"/>
    </source>
</evidence>
<feature type="region of interest" description="Disordered" evidence="1">
    <location>
        <begin position="110"/>
        <end position="131"/>
    </location>
</feature>
<protein>
    <submittedName>
        <fullName evidence="2">Uncharacterized protein</fullName>
    </submittedName>
</protein>
<proteinExistence type="predicted"/>
<feature type="compositionally biased region" description="Basic and acidic residues" evidence="1">
    <location>
        <begin position="119"/>
        <end position="129"/>
    </location>
</feature>
<dbReference type="EMBL" id="KE346373">
    <property type="protein sequence ID" value="KJE97168.1"/>
    <property type="molecule type" value="Genomic_DNA"/>
</dbReference>
<dbReference type="InParanoid" id="A0A0D2WWY6"/>
<accession>A0A0D2WWY6</accession>
<keyword evidence="3" id="KW-1185">Reference proteome</keyword>
<evidence type="ECO:0000313" key="2">
    <source>
        <dbReference type="EMBL" id="KJE97168.1"/>
    </source>
</evidence>
<name>A0A0D2WWY6_CAPO3</name>
<reference evidence="3" key="1">
    <citation type="submission" date="2011-02" db="EMBL/GenBank/DDBJ databases">
        <title>The Genome Sequence of Capsaspora owczarzaki ATCC 30864.</title>
        <authorList>
            <person name="Russ C."/>
            <person name="Cuomo C."/>
            <person name="Burger G."/>
            <person name="Gray M.W."/>
            <person name="Holland P.W.H."/>
            <person name="King N."/>
            <person name="Lang F.B.F."/>
            <person name="Roger A.J."/>
            <person name="Ruiz-Trillo I."/>
            <person name="Young S.K."/>
            <person name="Zeng Q."/>
            <person name="Gargeya S."/>
            <person name="Alvarado L."/>
            <person name="Berlin A."/>
            <person name="Chapman S.B."/>
            <person name="Chen Z."/>
            <person name="Freedman E."/>
            <person name="Gellesch M."/>
            <person name="Goldberg J."/>
            <person name="Griggs A."/>
            <person name="Gujja S."/>
            <person name="Heilman E."/>
            <person name="Heiman D."/>
            <person name="Howarth C."/>
            <person name="Mehta T."/>
            <person name="Neiman D."/>
            <person name="Pearson M."/>
            <person name="Roberts A."/>
            <person name="Saif S."/>
            <person name="Shea T."/>
            <person name="Shenoy N."/>
            <person name="Sisk P."/>
            <person name="Stolte C."/>
            <person name="Sykes S."/>
            <person name="White J."/>
            <person name="Yandava C."/>
            <person name="Haas B."/>
            <person name="Nusbaum C."/>
            <person name="Birren B."/>
        </authorList>
    </citation>
    <scope>NUCLEOTIDE SEQUENCE</scope>
    <source>
        <strain evidence="3">ATCC 30864</strain>
    </source>
</reference>
<dbReference type="AlphaFoldDB" id="A0A0D2WWY6"/>
<evidence type="ECO:0000256" key="1">
    <source>
        <dbReference type="SAM" id="MobiDB-lite"/>
    </source>
</evidence>
<dbReference type="Proteomes" id="UP000008743">
    <property type="component" value="Unassembled WGS sequence"/>
</dbReference>
<sequence>MSRNEEPEFYHDKKFEGVSLETLRNAPLATNLPRAQCIIRQIENNEPPVRVVSAPDGKRTLKTPVGVSLQHPDTKQSWTFLVACRPKAGLLSVKLAEEITRKQEALDEAETAADASLQDSEKPTRKKEQATATTFGTDELWVCPRRLAAALDQNWGFVAVPFQSDPASPELQNAAAKLMETTPKHIRLYHIGSNMMLCMDGALSASLAPLEIMTRLLNPAPVAAASVAARG</sequence>